<sequence>MSRLDSDSSIKIFDVSHRYEVDKKRPVWVAIEACNQCNSLLCDELESISTEAVDKTGQNYLVNVPSREQIGRGYRLFKK</sequence>
<protein>
    <submittedName>
        <fullName evidence="1">Uncharacterized protein</fullName>
    </submittedName>
</protein>
<organism evidence="1 2">
    <name type="scientific">Bacterioplanes sanyensis</name>
    <dbReference type="NCBI Taxonomy" id="1249553"/>
    <lineage>
        <taxon>Bacteria</taxon>
        <taxon>Pseudomonadati</taxon>
        <taxon>Pseudomonadota</taxon>
        <taxon>Gammaproteobacteria</taxon>
        <taxon>Oceanospirillales</taxon>
        <taxon>Oceanospirillaceae</taxon>
        <taxon>Bacterioplanes</taxon>
    </lineage>
</organism>
<dbReference type="Proteomes" id="UP000202440">
    <property type="component" value="Chromosome"/>
</dbReference>
<name>A0A222FFS9_9GAMM</name>
<dbReference type="EMBL" id="CP022530">
    <property type="protein sequence ID" value="ASP37492.1"/>
    <property type="molecule type" value="Genomic_DNA"/>
</dbReference>
<evidence type="ECO:0000313" key="1">
    <source>
        <dbReference type="EMBL" id="ASP37492.1"/>
    </source>
</evidence>
<proteinExistence type="predicted"/>
<dbReference type="AlphaFoldDB" id="A0A222FFS9"/>
<keyword evidence="2" id="KW-1185">Reference proteome</keyword>
<dbReference type="KEGG" id="bsan:CHH28_01855"/>
<reference evidence="1 2" key="1">
    <citation type="submission" date="2017-07" db="EMBL/GenBank/DDBJ databases">
        <title>Annotated genome sequence of Bacterioplanes sanyensis isolated from Red Sea.</title>
        <authorList>
            <person name="Rehman Z.U."/>
        </authorList>
    </citation>
    <scope>NUCLEOTIDE SEQUENCE [LARGE SCALE GENOMIC DNA]</scope>
    <source>
        <strain evidence="1 2">NV9</strain>
    </source>
</reference>
<accession>A0A222FFS9</accession>
<gene>
    <name evidence="1" type="ORF">CHH28_01855</name>
</gene>
<evidence type="ECO:0000313" key="2">
    <source>
        <dbReference type="Proteomes" id="UP000202440"/>
    </source>
</evidence>